<evidence type="ECO:0000313" key="9">
    <source>
        <dbReference type="Proteomes" id="UP001600888"/>
    </source>
</evidence>
<accession>A0ABR4EAH0</accession>
<evidence type="ECO:0000256" key="3">
    <source>
        <dbReference type="ARBA" id="ARBA00022617"/>
    </source>
</evidence>
<sequence>MEAVSNGTSNDSLEAMASPFMVSPLMLALHMCILVISVLFVKRLYFHSLSKYPGPWYHAVTELPVIVSLCGGRQFAYYKKLHEKYGPVVRVAPNELSFTTPQAMEDIFGYGNKKGMQTTEKDSRFSLSTKMQAPYGLINAPKDEHARLRRGLAAVFTTSALIQQEVIIQSHVDELIAAFSSACDSADQGTAVIDMGTWGNFFAFDVIGSLTFGKPFGCLKSGGKENFTWARSLREIVTMGTYEQAASRLVGLNSILQPWMVWLLADKSAYGSRLQTYGKTFKAINDRVSMGVKEDHKDFVYHILKNNENRHLLSEAEIQLNLAGFIIAGGETVGLTLTLWSYCMGTHREEYFKLRDLIRGTFAKAEDIKWTALKDMPYLNAVLRESWRMPIFGTVQRLRVVPESGMPVDGHELPGGTVVAVAEYAAMHSPDNFRDPYVFRPDRWLNTNPETVDNLGLSRPFSYGPRDCIGKNLAGIEARLAIAQIIWHFDLDIEPIDNGGPNWPWNKEDDFKHVKAVAGPIFSPLWVKLTRVVR</sequence>
<dbReference type="PANTHER" id="PTHR24305:SF210">
    <property type="entry name" value="CYTOCHROME P450 MONOOXYGENASE ASQL-RELATED"/>
    <property type="match status" value="1"/>
</dbReference>
<dbReference type="Gene3D" id="1.10.630.10">
    <property type="entry name" value="Cytochrome P450"/>
    <property type="match status" value="1"/>
</dbReference>
<feature type="transmembrane region" description="Helical" evidence="7">
    <location>
        <begin position="20"/>
        <end position="41"/>
    </location>
</feature>
<evidence type="ECO:0000256" key="4">
    <source>
        <dbReference type="ARBA" id="ARBA00022723"/>
    </source>
</evidence>
<keyword evidence="9" id="KW-1185">Reference proteome</keyword>
<protein>
    <recommendedName>
        <fullName evidence="10">Isotrichodermin C-15 hydroxylase</fullName>
    </recommendedName>
</protein>
<keyword evidence="3 6" id="KW-0349">Heme</keyword>
<evidence type="ECO:0000256" key="2">
    <source>
        <dbReference type="ARBA" id="ARBA00010617"/>
    </source>
</evidence>
<keyword evidence="5 6" id="KW-0408">Iron</keyword>
<dbReference type="SUPFAM" id="SSF48264">
    <property type="entry name" value="Cytochrome P450"/>
    <property type="match status" value="1"/>
</dbReference>
<keyword evidence="7" id="KW-1133">Transmembrane helix</keyword>
<dbReference type="PRINTS" id="PR00463">
    <property type="entry name" value="EP450I"/>
</dbReference>
<keyword evidence="7" id="KW-0812">Transmembrane</keyword>
<reference evidence="8 9" key="1">
    <citation type="submission" date="2024-03" db="EMBL/GenBank/DDBJ databases">
        <title>A high-quality draft genome sequence of Diaporthe vaccinii, a causative agent of upright dieback and viscid rot disease in cranberry plants.</title>
        <authorList>
            <person name="Sarrasin M."/>
            <person name="Lang B.F."/>
            <person name="Burger G."/>
        </authorList>
    </citation>
    <scope>NUCLEOTIDE SEQUENCE [LARGE SCALE GENOMIC DNA]</scope>
    <source>
        <strain evidence="8 9">IS7</strain>
    </source>
</reference>
<keyword evidence="4 6" id="KW-0479">Metal-binding</keyword>
<proteinExistence type="inferred from homology"/>
<dbReference type="EMBL" id="JBAWTH010000076">
    <property type="protein sequence ID" value="KAL2279385.1"/>
    <property type="molecule type" value="Genomic_DNA"/>
</dbReference>
<keyword evidence="7" id="KW-0472">Membrane</keyword>
<evidence type="ECO:0000256" key="1">
    <source>
        <dbReference type="ARBA" id="ARBA00001971"/>
    </source>
</evidence>
<dbReference type="InterPro" id="IPR036396">
    <property type="entry name" value="Cyt_P450_sf"/>
</dbReference>
<evidence type="ECO:0000256" key="6">
    <source>
        <dbReference type="RuleBase" id="RU000461"/>
    </source>
</evidence>
<keyword evidence="6" id="KW-0503">Monooxygenase</keyword>
<organism evidence="8 9">
    <name type="scientific">Diaporthe vaccinii</name>
    <dbReference type="NCBI Taxonomy" id="105482"/>
    <lineage>
        <taxon>Eukaryota</taxon>
        <taxon>Fungi</taxon>
        <taxon>Dikarya</taxon>
        <taxon>Ascomycota</taxon>
        <taxon>Pezizomycotina</taxon>
        <taxon>Sordariomycetes</taxon>
        <taxon>Sordariomycetidae</taxon>
        <taxon>Diaporthales</taxon>
        <taxon>Diaporthaceae</taxon>
        <taxon>Diaporthe</taxon>
        <taxon>Diaporthe eres species complex</taxon>
    </lineage>
</organism>
<evidence type="ECO:0008006" key="10">
    <source>
        <dbReference type="Google" id="ProtNLM"/>
    </source>
</evidence>
<dbReference type="InterPro" id="IPR050121">
    <property type="entry name" value="Cytochrome_P450_monoxygenase"/>
</dbReference>
<comment type="similarity">
    <text evidence="2 6">Belongs to the cytochrome P450 family.</text>
</comment>
<dbReference type="InterPro" id="IPR001128">
    <property type="entry name" value="Cyt_P450"/>
</dbReference>
<dbReference type="CDD" id="cd11058">
    <property type="entry name" value="CYP60B-like"/>
    <property type="match status" value="1"/>
</dbReference>
<name>A0ABR4EAH0_9PEZI</name>
<gene>
    <name evidence="8" type="ORF">FJTKL_13455</name>
</gene>
<dbReference type="PROSITE" id="PS00086">
    <property type="entry name" value="CYTOCHROME_P450"/>
    <property type="match status" value="1"/>
</dbReference>
<evidence type="ECO:0000313" key="8">
    <source>
        <dbReference type="EMBL" id="KAL2279385.1"/>
    </source>
</evidence>
<comment type="cofactor">
    <cofactor evidence="1">
        <name>heme</name>
        <dbReference type="ChEBI" id="CHEBI:30413"/>
    </cofactor>
</comment>
<comment type="caution">
    <text evidence="8">The sequence shown here is derived from an EMBL/GenBank/DDBJ whole genome shotgun (WGS) entry which is preliminary data.</text>
</comment>
<dbReference type="Pfam" id="PF00067">
    <property type="entry name" value="p450"/>
    <property type="match status" value="1"/>
</dbReference>
<keyword evidence="6" id="KW-0560">Oxidoreductase</keyword>
<dbReference type="PANTHER" id="PTHR24305">
    <property type="entry name" value="CYTOCHROME P450"/>
    <property type="match status" value="1"/>
</dbReference>
<dbReference type="InterPro" id="IPR002401">
    <property type="entry name" value="Cyt_P450_E_grp-I"/>
</dbReference>
<evidence type="ECO:0000256" key="5">
    <source>
        <dbReference type="ARBA" id="ARBA00023004"/>
    </source>
</evidence>
<dbReference type="InterPro" id="IPR017972">
    <property type="entry name" value="Cyt_P450_CS"/>
</dbReference>
<dbReference type="Proteomes" id="UP001600888">
    <property type="component" value="Unassembled WGS sequence"/>
</dbReference>
<evidence type="ECO:0000256" key="7">
    <source>
        <dbReference type="SAM" id="Phobius"/>
    </source>
</evidence>